<evidence type="ECO:0000313" key="2">
    <source>
        <dbReference type="Proteomes" id="UP001140094"/>
    </source>
</evidence>
<gene>
    <name evidence="1" type="ORF">H4R20_002778</name>
</gene>
<dbReference type="OrthoDB" id="5592585at2759"/>
<reference evidence="1" key="1">
    <citation type="submission" date="2022-07" db="EMBL/GenBank/DDBJ databases">
        <title>Phylogenomic reconstructions and comparative analyses of Kickxellomycotina fungi.</title>
        <authorList>
            <person name="Reynolds N.K."/>
            <person name="Stajich J.E."/>
            <person name="Barry K."/>
            <person name="Grigoriev I.V."/>
            <person name="Crous P."/>
            <person name="Smith M.E."/>
        </authorList>
    </citation>
    <scope>NUCLEOTIDE SEQUENCE</scope>
    <source>
        <strain evidence="1">NRRL 1565</strain>
    </source>
</reference>
<evidence type="ECO:0000313" key="1">
    <source>
        <dbReference type="EMBL" id="KAJ2803731.1"/>
    </source>
</evidence>
<name>A0A9W8LUB8_9FUNG</name>
<dbReference type="Proteomes" id="UP001140094">
    <property type="component" value="Unassembled WGS sequence"/>
</dbReference>
<proteinExistence type="predicted"/>
<dbReference type="EMBL" id="JANBUO010000490">
    <property type="protein sequence ID" value="KAJ2803731.1"/>
    <property type="molecule type" value="Genomic_DNA"/>
</dbReference>
<organism evidence="1 2">
    <name type="scientific">Coemansia guatemalensis</name>
    <dbReference type="NCBI Taxonomy" id="2761395"/>
    <lineage>
        <taxon>Eukaryota</taxon>
        <taxon>Fungi</taxon>
        <taxon>Fungi incertae sedis</taxon>
        <taxon>Zoopagomycota</taxon>
        <taxon>Kickxellomycotina</taxon>
        <taxon>Kickxellomycetes</taxon>
        <taxon>Kickxellales</taxon>
        <taxon>Kickxellaceae</taxon>
        <taxon>Coemansia</taxon>
    </lineage>
</organism>
<dbReference type="AlphaFoldDB" id="A0A9W8LUB8"/>
<sequence length="122" mass="13423">MHDGITGTPLFIGIRVLRGLRTRSLMDDIKSLFYAILYALSYLSSGPDGCPGFELRENSTAAFAKIGLVSNRQLYLGFSGVKGTSTSAISSRKHKTTSNRENVAPKVDAPVLRLRKRVKYTK</sequence>
<protein>
    <submittedName>
        <fullName evidence="1">Uncharacterized protein</fullName>
    </submittedName>
</protein>
<comment type="caution">
    <text evidence="1">The sequence shown here is derived from an EMBL/GenBank/DDBJ whole genome shotgun (WGS) entry which is preliminary data.</text>
</comment>
<accession>A0A9W8LUB8</accession>
<keyword evidence="2" id="KW-1185">Reference proteome</keyword>